<dbReference type="InterPro" id="IPR001466">
    <property type="entry name" value="Beta-lactam-related"/>
</dbReference>
<protein>
    <submittedName>
        <fullName evidence="3">Serine hydrolase</fullName>
    </submittedName>
</protein>
<dbReference type="Pfam" id="PF00144">
    <property type="entry name" value="Beta-lactamase"/>
    <property type="match status" value="1"/>
</dbReference>
<organism evidence="3 4">
    <name type="scientific">Alkalicaulis satelles</name>
    <dbReference type="NCBI Taxonomy" id="2609175"/>
    <lineage>
        <taxon>Bacteria</taxon>
        <taxon>Pseudomonadati</taxon>
        <taxon>Pseudomonadota</taxon>
        <taxon>Alphaproteobacteria</taxon>
        <taxon>Maricaulales</taxon>
        <taxon>Maricaulaceae</taxon>
        <taxon>Alkalicaulis</taxon>
    </lineage>
</organism>
<dbReference type="SUPFAM" id="SSF56601">
    <property type="entry name" value="beta-lactamase/transpeptidase-like"/>
    <property type="match status" value="1"/>
</dbReference>
<evidence type="ECO:0000313" key="3">
    <source>
        <dbReference type="EMBL" id="KAA5801598.1"/>
    </source>
</evidence>
<dbReference type="InterPro" id="IPR012338">
    <property type="entry name" value="Beta-lactam/transpept-like"/>
</dbReference>
<dbReference type="GO" id="GO:0016787">
    <property type="term" value="F:hydrolase activity"/>
    <property type="evidence" value="ECO:0007669"/>
    <property type="project" value="UniProtKB-KW"/>
</dbReference>
<evidence type="ECO:0000259" key="2">
    <source>
        <dbReference type="Pfam" id="PF00144"/>
    </source>
</evidence>
<dbReference type="PANTHER" id="PTHR43283">
    <property type="entry name" value="BETA-LACTAMASE-RELATED"/>
    <property type="match status" value="1"/>
</dbReference>
<dbReference type="InterPro" id="IPR050789">
    <property type="entry name" value="Diverse_Enzym_Activities"/>
</dbReference>
<keyword evidence="4" id="KW-1185">Reference proteome</keyword>
<name>A0A5M6ZES3_9PROT</name>
<feature type="domain" description="Beta-lactamase-related" evidence="2">
    <location>
        <begin position="156"/>
        <end position="430"/>
    </location>
</feature>
<dbReference type="AlphaFoldDB" id="A0A5M6ZES3"/>
<evidence type="ECO:0000313" key="4">
    <source>
        <dbReference type="Proteomes" id="UP000325122"/>
    </source>
</evidence>
<dbReference type="EMBL" id="VWOJ01000004">
    <property type="protein sequence ID" value="KAA5801598.1"/>
    <property type="molecule type" value="Genomic_DNA"/>
</dbReference>
<dbReference type="Proteomes" id="UP000325122">
    <property type="component" value="Unassembled WGS sequence"/>
</dbReference>
<evidence type="ECO:0000256" key="1">
    <source>
        <dbReference type="ARBA" id="ARBA00022801"/>
    </source>
</evidence>
<sequence>MTVRLCCTCEGVLHCEGWHDLARRARAVIASPCRSGQDDRTKTFSGRLTMGMITTALGAGLAGLMLSGAALAQEAYLPARGDDQWERRDAAAMGFDAEALQGAIDFAIANETRHDPELEAVSPARDLTVSVPLTWAFEPHSSPIGPLAPRGAPSGVIVRGGYIVAEWGEPERADMTFSITKTALSHVVGLAVDDGLIASVDDAVAPYVDDARFHTDHNAPVTWDQMLRQTSGWWGELYGKPAWADRPSREDPASKLRAGPPEPGAAYEYNDVRVNALALAALHVFGEELPDVFRARIMDPIGASDTWSWRPYDNAQVEISGRAMMASTGGGHWGGGLFISAYDLARLGLFGLHRGSWGDDRLLSDSWFEASLTPGEHAPGYGYMNFFLNQPDGEGPGFRVANAPAAAFAYLGAGTNVVFVSPEHDLVVVVRWIDRLQTGAVLEQIMAAILE</sequence>
<dbReference type="PANTHER" id="PTHR43283:SF11">
    <property type="entry name" value="BETA-LACTAMASE-RELATED DOMAIN-CONTAINING PROTEIN"/>
    <property type="match status" value="1"/>
</dbReference>
<proteinExistence type="predicted"/>
<keyword evidence="1 3" id="KW-0378">Hydrolase</keyword>
<gene>
    <name evidence="3" type="ORF">F1654_11925</name>
</gene>
<comment type="caution">
    <text evidence="3">The sequence shown here is derived from an EMBL/GenBank/DDBJ whole genome shotgun (WGS) entry which is preliminary data.</text>
</comment>
<accession>A0A5M6ZES3</accession>
<reference evidence="3 4" key="1">
    <citation type="submission" date="2019-09" db="EMBL/GenBank/DDBJ databases">
        <authorList>
            <person name="Kevbrin V."/>
            <person name="Grouzdev D.S."/>
        </authorList>
    </citation>
    <scope>NUCLEOTIDE SEQUENCE [LARGE SCALE GENOMIC DNA]</scope>
    <source>
        <strain evidence="3 4">G-192</strain>
    </source>
</reference>
<dbReference type="Gene3D" id="3.40.710.10">
    <property type="entry name" value="DD-peptidase/beta-lactamase superfamily"/>
    <property type="match status" value="1"/>
</dbReference>